<organism evidence="1 2">
    <name type="scientific">Streptomyces aureoversilis</name>
    <dbReference type="NCBI Taxonomy" id="67277"/>
    <lineage>
        <taxon>Bacteria</taxon>
        <taxon>Bacillati</taxon>
        <taxon>Actinomycetota</taxon>
        <taxon>Actinomycetes</taxon>
        <taxon>Kitasatosporales</taxon>
        <taxon>Streptomycetaceae</taxon>
        <taxon>Streptomyces</taxon>
    </lineage>
</organism>
<dbReference type="Proteomes" id="UP001596222">
    <property type="component" value="Unassembled WGS sequence"/>
</dbReference>
<keyword evidence="2" id="KW-1185">Reference proteome</keyword>
<evidence type="ECO:0000313" key="1">
    <source>
        <dbReference type="EMBL" id="MFC5150003.1"/>
    </source>
</evidence>
<proteinExistence type="predicted"/>
<sequence length="183" mass="20180">MMSSMQTAPTDSLELDRAVPTFARAVQQRRYAATMEQIAARRAPGRPVKVYVSAGPRAMASPKWDTWLEDIAAQLPDGVELLHYRNTVTDSRPSDWDPLADSIDGLIMVGKQKRPGGRVYLLGPVACLELRSLIATQPVLLYAHNLGLIPAIGCKSMPCETAPRLKLIAPKRWQRDSPPSRPP</sequence>
<evidence type="ECO:0000313" key="2">
    <source>
        <dbReference type="Proteomes" id="UP001596222"/>
    </source>
</evidence>
<name>A0ABW0A8G5_9ACTN</name>
<reference evidence="2" key="1">
    <citation type="journal article" date="2019" name="Int. J. Syst. Evol. Microbiol.">
        <title>The Global Catalogue of Microorganisms (GCM) 10K type strain sequencing project: providing services to taxonomists for standard genome sequencing and annotation.</title>
        <authorList>
            <consortium name="The Broad Institute Genomics Platform"/>
            <consortium name="The Broad Institute Genome Sequencing Center for Infectious Disease"/>
            <person name="Wu L."/>
            <person name="Ma J."/>
        </authorList>
    </citation>
    <scope>NUCLEOTIDE SEQUENCE [LARGE SCALE GENOMIC DNA]</scope>
    <source>
        <strain evidence="2">CGMCC 4.1641</strain>
    </source>
</reference>
<protein>
    <submittedName>
        <fullName evidence="1">Uncharacterized protein</fullName>
    </submittedName>
</protein>
<gene>
    <name evidence="1" type="ORF">ACFPP6_35770</name>
</gene>
<comment type="caution">
    <text evidence="1">The sequence shown here is derived from an EMBL/GenBank/DDBJ whole genome shotgun (WGS) entry which is preliminary data.</text>
</comment>
<dbReference type="EMBL" id="JBHSKJ010000039">
    <property type="protein sequence ID" value="MFC5150003.1"/>
    <property type="molecule type" value="Genomic_DNA"/>
</dbReference>
<accession>A0ABW0A8G5</accession>